<dbReference type="PANTHER" id="PTHR48022:SF7">
    <property type="entry name" value="MAJOR FACILITATOR SUPERFAMILY (MFS) PROFILE DOMAIN-CONTAINING PROTEIN-RELATED"/>
    <property type="match status" value="1"/>
</dbReference>
<dbReference type="Gene3D" id="1.20.1250.20">
    <property type="entry name" value="MFS general substrate transporter like domains"/>
    <property type="match status" value="1"/>
</dbReference>
<evidence type="ECO:0000256" key="5">
    <source>
        <dbReference type="ARBA" id="ARBA00022989"/>
    </source>
</evidence>
<gene>
    <name evidence="11" type="ORF">N7498_009040</name>
</gene>
<comment type="similarity">
    <text evidence="2 7">Belongs to the major facilitator superfamily. Sugar transporter (TC 2.A.1.1) family.</text>
</comment>
<dbReference type="EMBL" id="JAPQKR010000015">
    <property type="protein sequence ID" value="KAJ5195602.1"/>
    <property type="molecule type" value="Genomic_DNA"/>
</dbReference>
<comment type="caution">
    <text evidence="11">The sequence shown here is derived from an EMBL/GenBank/DDBJ whole genome shotgun (WGS) entry which is preliminary data.</text>
</comment>
<sequence>MVLIGNIYVIASVAVVGGGLFGFDIASMSAQLTENSYLCYFNEGPHGPPFDNNPNCSGLSSLKQGGVTASMAAGSWLGALISGFISDRLGRKYAIMLGCVIWMVGSILICAAQNVPMLIVGRIINGIAVGIESAQVPVYISELSPPSKRGRFVGLQQWAITWGILIMYYISYGCSFIGGNKSDNWSAAAWRVPWGLQMIPAVLLFFAMMFLPESPRWLARMDRWEEAHDVLALVHAKGDRNHPFVAIELQDIRDMCELERSFKSVTYLDLFAPRMLNRTLIGLFTQIWSQLTGMNVMMYYINYVFAMAGYSGNANLLASSIQYIINVVMTLPALIWQDRWGRRPTMLVGAFFMCAFMFANAGILGSNATIIPLGQRKTAEESMSVTGSAAKGLIACTYLFVASYAPTWGPVSWTYPPELFPLRLRSKGVSLATSGNWAFNMALGLFTPSAFSNITWQTYILFGVFNAAMFIHVFFMFPETAGKTLEETEAMFEDPNGSKFFGTPAWKTRVQTMQTVAMEHGDVETSKTQAVTAEERTTATHL</sequence>
<reference evidence="11" key="2">
    <citation type="journal article" date="2023" name="IMA Fungus">
        <title>Comparative genomic study of the Penicillium genus elucidates a diverse pangenome and 15 lateral gene transfer events.</title>
        <authorList>
            <person name="Petersen C."/>
            <person name="Sorensen T."/>
            <person name="Nielsen M.R."/>
            <person name="Sondergaard T.E."/>
            <person name="Sorensen J.L."/>
            <person name="Fitzpatrick D.A."/>
            <person name="Frisvad J.C."/>
            <person name="Nielsen K.L."/>
        </authorList>
    </citation>
    <scope>NUCLEOTIDE SEQUENCE</scope>
    <source>
        <strain evidence="11">IBT 15544</strain>
    </source>
</reference>
<dbReference type="Proteomes" id="UP001150904">
    <property type="component" value="Unassembled WGS sequence"/>
</dbReference>
<reference evidence="11" key="1">
    <citation type="submission" date="2022-12" db="EMBL/GenBank/DDBJ databases">
        <authorList>
            <person name="Petersen C."/>
        </authorList>
    </citation>
    <scope>NUCLEOTIDE SEQUENCE</scope>
    <source>
        <strain evidence="11">IBT 15544</strain>
    </source>
</reference>
<dbReference type="NCBIfam" id="TIGR00879">
    <property type="entry name" value="SP"/>
    <property type="match status" value="1"/>
</dbReference>
<evidence type="ECO:0000256" key="6">
    <source>
        <dbReference type="ARBA" id="ARBA00023136"/>
    </source>
</evidence>
<dbReference type="PROSITE" id="PS00217">
    <property type="entry name" value="SUGAR_TRANSPORT_2"/>
    <property type="match status" value="1"/>
</dbReference>
<keyword evidence="4 9" id="KW-0812">Transmembrane</keyword>
<dbReference type="AlphaFoldDB" id="A0A9W9JFY4"/>
<dbReference type="InterPro" id="IPR020846">
    <property type="entry name" value="MFS_dom"/>
</dbReference>
<dbReference type="InterPro" id="IPR005828">
    <property type="entry name" value="MFS_sugar_transport-like"/>
</dbReference>
<feature type="transmembrane region" description="Helical" evidence="9">
    <location>
        <begin position="388"/>
        <end position="407"/>
    </location>
</feature>
<accession>A0A9W9JFY4</accession>
<dbReference type="PROSITE" id="PS00216">
    <property type="entry name" value="SUGAR_TRANSPORT_1"/>
    <property type="match status" value="1"/>
</dbReference>
<evidence type="ECO:0000256" key="1">
    <source>
        <dbReference type="ARBA" id="ARBA00004141"/>
    </source>
</evidence>
<protein>
    <submittedName>
        <fullName evidence="11">Hexose transporter</fullName>
    </submittedName>
</protein>
<dbReference type="GO" id="GO:0016020">
    <property type="term" value="C:membrane"/>
    <property type="evidence" value="ECO:0007669"/>
    <property type="project" value="UniProtKB-SubCell"/>
</dbReference>
<dbReference type="InterPro" id="IPR036259">
    <property type="entry name" value="MFS_trans_sf"/>
</dbReference>
<dbReference type="GO" id="GO:0005351">
    <property type="term" value="F:carbohydrate:proton symporter activity"/>
    <property type="evidence" value="ECO:0007669"/>
    <property type="project" value="TreeGrafter"/>
</dbReference>
<feature type="transmembrane region" description="Helical" evidence="9">
    <location>
        <begin position="316"/>
        <end position="335"/>
    </location>
</feature>
<keyword evidence="3 7" id="KW-0813">Transport</keyword>
<evidence type="ECO:0000256" key="8">
    <source>
        <dbReference type="SAM" id="MobiDB-lite"/>
    </source>
</evidence>
<dbReference type="CDD" id="cd17356">
    <property type="entry name" value="MFS_HXT"/>
    <property type="match status" value="1"/>
</dbReference>
<dbReference type="InterPro" id="IPR050360">
    <property type="entry name" value="MFS_Sugar_Transporters"/>
</dbReference>
<feature type="transmembrane region" description="Helical" evidence="9">
    <location>
        <begin position="7"/>
        <end position="28"/>
    </location>
</feature>
<evidence type="ECO:0000256" key="2">
    <source>
        <dbReference type="ARBA" id="ARBA00010992"/>
    </source>
</evidence>
<dbReference type="Pfam" id="PF00083">
    <property type="entry name" value="Sugar_tr"/>
    <property type="match status" value="1"/>
</dbReference>
<dbReference type="FunFam" id="1.20.1250.20:FF:000026">
    <property type="entry name" value="MFS quinate transporter QutD"/>
    <property type="match status" value="1"/>
</dbReference>
<proteinExistence type="inferred from homology"/>
<feature type="transmembrane region" description="Helical" evidence="9">
    <location>
        <begin position="459"/>
        <end position="477"/>
    </location>
</feature>
<dbReference type="RefSeq" id="XP_058306090.1">
    <property type="nucleotide sequence ID" value="XM_058456102.1"/>
</dbReference>
<feature type="region of interest" description="Disordered" evidence="8">
    <location>
        <begin position="523"/>
        <end position="542"/>
    </location>
</feature>
<dbReference type="PANTHER" id="PTHR48022">
    <property type="entry name" value="PLASTIDIC GLUCOSE TRANSPORTER 4"/>
    <property type="match status" value="1"/>
</dbReference>
<feature type="transmembrane region" description="Helical" evidence="9">
    <location>
        <begin position="347"/>
        <end position="368"/>
    </location>
</feature>
<comment type="subcellular location">
    <subcellularLocation>
        <location evidence="1">Membrane</location>
        <topology evidence="1">Multi-pass membrane protein</topology>
    </subcellularLocation>
</comment>
<dbReference type="PROSITE" id="PS50850">
    <property type="entry name" value="MFS"/>
    <property type="match status" value="1"/>
</dbReference>
<evidence type="ECO:0000256" key="3">
    <source>
        <dbReference type="ARBA" id="ARBA00022448"/>
    </source>
</evidence>
<name>A0A9W9JFY4_9EURO</name>
<keyword evidence="5 9" id="KW-1133">Transmembrane helix</keyword>
<keyword evidence="12" id="KW-1185">Reference proteome</keyword>
<feature type="transmembrane region" description="Helical" evidence="9">
    <location>
        <begin position="67"/>
        <end position="86"/>
    </location>
</feature>
<evidence type="ECO:0000313" key="12">
    <source>
        <dbReference type="Proteomes" id="UP001150904"/>
    </source>
</evidence>
<dbReference type="InterPro" id="IPR003663">
    <property type="entry name" value="Sugar/inositol_transpt"/>
</dbReference>
<dbReference type="GeneID" id="83183403"/>
<dbReference type="OrthoDB" id="4142200at2759"/>
<evidence type="ECO:0000259" key="10">
    <source>
        <dbReference type="PROSITE" id="PS50850"/>
    </source>
</evidence>
<feature type="transmembrane region" description="Helical" evidence="9">
    <location>
        <begin position="280"/>
        <end position="301"/>
    </location>
</feature>
<feature type="compositionally biased region" description="Basic and acidic residues" evidence="8">
    <location>
        <begin position="533"/>
        <end position="542"/>
    </location>
</feature>
<evidence type="ECO:0000256" key="4">
    <source>
        <dbReference type="ARBA" id="ARBA00022692"/>
    </source>
</evidence>
<evidence type="ECO:0000256" key="7">
    <source>
        <dbReference type="RuleBase" id="RU003346"/>
    </source>
</evidence>
<organism evidence="11 12">
    <name type="scientific">Penicillium cinerascens</name>
    <dbReference type="NCBI Taxonomy" id="70096"/>
    <lineage>
        <taxon>Eukaryota</taxon>
        <taxon>Fungi</taxon>
        <taxon>Dikarya</taxon>
        <taxon>Ascomycota</taxon>
        <taxon>Pezizomycotina</taxon>
        <taxon>Eurotiomycetes</taxon>
        <taxon>Eurotiomycetidae</taxon>
        <taxon>Eurotiales</taxon>
        <taxon>Aspergillaceae</taxon>
        <taxon>Penicillium</taxon>
    </lineage>
</organism>
<dbReference type="SUPFAM" id="SSF103473">
    <property type="entry name" value="MFS general substrate transporter"/>
    <property type="match status" value="1"/>
</dbReference>
<dbReference type="PRINTS" id="PR00171">
    <property type="entry name" value="SUGRTRNSPORT"/>
</dbReference>
<keyword evidence="6 9" id="KW-0472">Membrane</keyword>
<dbReference type="InterPro" id="IPR005829">
    <property type="entry name" value="Sugar_transporter_CS"/>
</dbReference>
<feature type="transmembrane region" description="Helical" evidence="9">
    <location>
        <begin position="192"/>
        <end position="211"/>
    </location>
</feature>
<feature type="domain" description="Major facilitator superfamily (MFS) profile" evidence="10">
    <location>
        <begin position="10"/>
        <end position="481"/>
    </location>
</feature>
<feature type="transmembrane region" description="Helical" evidence="9">
    <location>
        <begin position="93"/>
        <end position="114"/>
    </location>
</feature>
<evidence type="ECO:0000256" key="9">
    <source>
        <dbReference type="SAM" id="Phobius"/>
    </source>
</evidence>
<feature type="transmembrane region" description="Helical" evidence="9">
    <location>
        <begin position="152"/>
        <end position="172"/>
    </location>
</feature>
<evidence type="ECO:0000313" key="11">
    <source>
        <dbReference type="EMBL" id="KAJ5195602.1"/>
    </source>
</evidence>